<evidence type="ECO:0000313" key="1">
    <source>
        <dbReference type="EMBL" id="OEK04627.1"/>
    </source>
</evidence>
<organism evidence="1 2">
    <name type="scientific">Roseivirga misakiensis</name>
    <dbReference type="NCBI Taxonomy" id="1563681"/>
    <lineage>
        <taxon>Bacteria</taxon>
        <taxon>Pseudomonadati</taxon>
        <taxon>Bacteroidota</taxon>
        <taxon>Cytophagia</taxon>
        <taxon>Cytophagales</taxon>
        <taxon>Roseivirgaceae</taxon>
        <taxon>Roseivirga</taxon>
    </lineage>
</organism>
<dbReference type="Proteomes" id="UP000095552">
    <property type="component" value="Unassembled WGS sequence"/>
</dbReference>
<protein>
    <submittedName>
        <fullName evidence="1">Uncharacterized protein</fullName>
    </submittedName>
</protein>
<reference evidence="1 2" key="1">
    <citation type="submission" date="2016-08" db="EMBL/GenBank/DDBJ databases">
        <title>Draft genome of Fabibacter sp. strain SK-8.</title>
        <authorList>
            <person name="Wong S.-K."/>
            <person name="Hamasaki K."/>
            <person name="Yoshizawa S."/>
        </authorList>
    </citation>
    <scope>NUCLEOTIDE SEQUENCE [LARGE SCALE GENOMIC DNA]</scope>
    <source>
        <strain evidence="1 2">SK-8</strain>
    </source>
</reference>
<dbReference type="RefSeq" id="WP_069836131.1">
    <property type="nucleotide sequence ID" value="NZ_MDGQ01000005.1"/>
</dbReference>
<accession>A0A1E5SZZ7</accession>
<keyword evidence="2" id="KW-1185">Reference proteome</keyword>
<dbReference type="AlphaFoldDB" id="A0A1E5SZZ7"/>
<sequence>MKLLKSNKWLYSFLLIGLICYESKAQRNKDELIVTATTLIAEANKNIESKSCSGLISALELYNAYEVLALVYDDIFNSINKKVRALELEIFNQNCQSNPGRSNVGSFTTFKFSPLNNPPNNEVRAVLPASVLASHFMSPEARLSYINSLDTESKYQFLTWTQQNIELNGSLSGFVKSKFGTDKLMSENTLENSLSQIDLGLLNITKKDWEVIQNTIKANLNLKND</sequence>
<comment type="caution">
    <text evidence="1">The sequence shown here is derived from an EMBL/GenBank/DDBJ whole genome shotgun (WGS) entry which is preliminary data.</text>
</comment>
<evidence type="ECO:0000313" key="2">
    <source>
        <dbReference type="Proteomes" id="UP000095552"/>
    </source>
</evidence>
<dbReference type="STRING" id="1563681.BFP71_14320"/>
<dbReference type="EMBL" id="MDGQ01000005">
    <property type="protein sequence ID" value="OEK04627.1"/>
    <property type="molecule type" value="Genomic_DNA"/>
</dbReference>
<gene>
    <name evidence="1" type="ORF">BFP71_14320</name>
</gene>
<name>A0A1E5SZZ7_9BACT</name>
<proteinExistence type="predicted"/>